<dbReference type="InterPro" id="IPR057852">
    <property type="entry name" value="Beta-prop_WDR11_1st"/>
</dbReference>
<dbReference type="KEGG" id="osn:115223184"/>
<dbReference type="InterPro" id="IPR015943">
    <property type="entry name" value="WD40/YVTN_repeat-like_dom_sf"/>
</dbReference>
<name>A0A6P7TI87_9MOLL</name>
<evidence type="ECO:0000313" key="6">
    <source>
        <dbReference type="RefSeq" id="XP_029649487.1"/>
    </source>
</evidence>
<dbReference type="Pfam" id="PF23753">
    <property type="entry name" value="TPR_WDR11"/>
    <property type="match status" value="1"/>
</dbReference>
<accession>A0A6P7TI87</accession>
<dbReference type="PANTHER" id="PTHR14593:SF5">
    <property type="entry name" value="WD REPEAT-CONTAINING PROTEIN 11"/>
    <property type="match status" value="1"/>
</dbReference>
<evidence type="ECO:0000259" key="3">
    <source>
        <dbReference type="Pfam" id="PF23752"/>
    </source>
</evidence>
<dbReference type="Proteomes" id="UP000515154">
    <property type="component" value="Linkage group LG22"/>
</dbReference>
<proteinExistence type="predicted"/>
<gene>
    <name evidence="6" type="primary">LOC115223184</name>
</gene>
<protein>
    <submittedName>
        <fullName evidence="6">WD repeat-containing protein 11 isoform X1</fullName>
    </submittedName>
</protein>
<evidence type="ECO:0000256" key="1">
    <source>
        <dbReference type="SAM" id="MobiDB-lite"/>
    </source>
</evidence>
<organism evidence="5 6">
    <name type="scientific">Octopus sinensis</name>
    <name type="common">East Asian common octopus</name>
    <dbReference type="NCBI Taxonomy" id="2607531"/>
    <lineage>
        <taxon>Eukaryota</taxon>
        <taxon>Metazoa</taxon>
        <taxon>Spiralia</taxon>
        <taxon>Lophotrochozoa</taxon>
        <taxon>Mollusca</taxon>
        <taxon>Cephalopoda</taxon>
        <taxon>Coleoidea</taxon>
        <taxon>Octopodiformes</taxon>
        <taxon>Octopoda</taxon>
        <taxon>Incirrata</taxon>
        <taxon>Octopodidae</taxon>
        <taxon>Octopus</taxon>
    </lineage>
</organism>
<reference evidence="6" key="1">
    <citation type="submission" date="2025-08" db="UniProtKB">
        <authorList>
            <consortium name="RefSeq"/>
        </authorList>
    </citation>
    <scope>IDENTIFICATION</scope>
</reference>
<dbReference type="Pfam" id="PF23752">
    <property type="entry name" value="Beta-prop_WDR11_2nd"/>
    <property type="match status" value="1"/>
</dbReference>
<dbReference type="GO" id="GO:0005737">
    <property type="term" value="C:cytoplasm"/>
    <property type="evidence" value="ECO:0007669"/>
    <property type="project" value="TreeGrafter"/>
</dbReference>
<evidence type="ECO:0000259" key="2">
    <source>
        <dbReference type="Pfam" id="PF23751"/>
    </source>
</evidence>
<dbReference type="SMART" id="SM00320">
    <property type="entry name" value="WD40"/>
    <property type="match status" value="4"/>
</dbReference>
<evidence type="ECO:0000313" key="5">
    <source>
        <dbReference type="Proteomes" id="UP000515154"/>
    </source>
</evidence>
<dbReference type="InterPro" id="IPR001680">
    <property type="entry name" value="WD40_rpt"/>
</dbReference>
<feature type="compositionally biased region" description="Low complexity" evidence="1">
    <location>
        <begin position="691"/>
        <end position="715"/>
    </location>
</feature>
<keyword evidence="5" id="KW-1185">Reference proteome</keyword>
<feature type="compositionally biased region" description="Polar residues" evidence="1">
    <location>
        <begin position="220"/>
        <end position="229"/>
    </location>
</feature>
<dbReference type="Gene3D" id="2.130.10.10">
    <property type="entry name" value="YVTN repeat-like/Quinoprotein amine dehydrogenase"/>
    <property type="match status" value="3"/>
</dbReference>
<dbReference type="InterPro" id="IPR057854">
    <property type="entry name" value="TPR_WDR11"/>
</dbReference>
<dbReference type="SUPFAM" id="SSF50998">
    <property type="entry name" value="Quinoprotein alcohol dehydrogenase-like"/>
    <property type="match status" value="1"/>
</dbReference>
<dbReference type="Pfam" id="PF23751">
    <property type="entry name" value="Beta-prop_WDR11_1st"/>
    <property type="match status" value="1"/>
</dbReference>
<dbReference type="RefSeq" id="XP_029649487.1">
    <property type="nucleotide sequence ID" value="XM_029793627.2"/>
</dbReference>
<evidence type="ECO:0000259" key="4">
    <source>
        <dbReference type="Pfam" id="PF23753"/>
    </source>
</evidence>
<feature type="region of interest" description="Disordered" evidence="1">
    <location>
        <begin position="220"/>
        <end position="242"/>
    </location>
</feature>
<feature type="region of interest" description="Disordered" evidence="1">
    <location>
        <begin position="681"/>
        <end position="724"/>
    </location>
</feature>
<dbReference type="InterPro" id="IPR057853">
    <property type="entry name" value="Beta-prop_WDR11_2nd"/>
</dbReference>
<sequence length="1316" mass="148312">MDQQDNNSMSGFKENNIYKNLWKLLVSPKVLTGVLHSQNRNASDWGWQGFLAHACHSFITIIDPRTVQVFQVLEKHKSNVVKVKWARQNYHHDTASPYTLQLASADASGTIMLWDVVTGEVKSEFSDGNKTIQDMEWLSCQDTNHSYLVALHPPYSLVLWNAETGNKIWKKSYTESLVSFVFDPFEMKNIAFLGQDCIIFVDDFSVNKLPSSNGKKFYISSPSAQGSNRSSNSESLDKKSSRNLAKRVSRVLVGESKLKSNLNDEEPFTLNECLQLAYHNCCRHHLILVYPREVLILDLKINQTVGIIPMERTGSPFMQVLSCRQRDVLMCLHENGSITVRVRRKTNIISTPASEGTGAFDDGLLNPALDISYDLRCQSDPLRITRHSKVFGVSLCAVSERLLALVMSDSRVLFIELKATEYKVGYNYPIQLTSPLYTPGYSLDPLVSFTNTVYCDGTNQFPITSDIPYPRNTLYDLIGQPQLSAGGMYESSSPYRVSNHGVALKFMLTGLLSGVASPVSVIRMSPPLTQKNASMYKPLLAVGNNSGSIQIFNLCSGQLDKEFCVHSTIVRGIEWAGLHFFISFAYPDPSASGLVKNEILLVDIISGNETPIRIQRDEESPIHALRVSPMRQYFVITFKDKPFELWDLKNLSLLRDVRKSSARMTAVEWFPASNIRTLKRKLNTESKDSDSSVNINTESLSSSSLSNLDNSSNENKPSGKVTGKEHLVFTDQESTLYHFVIEGSTITDVSKLPVEGTSECVDVSPNSWGRQKSGLSIITSLAWKNDHLAFGDVDGVLSIWDLKGRISRTISTHRSAIKKIRFGPGKANLKFFLKYNDGLDIYEIKSQKEELIVSYKCSKDVPKIIDAEWGQSDKPVVLMSDGCIRVFDLTMKKASSHMMDWDLEEKIFCPSFLPSPGSLLMKTFLQHQPWNEKYTFELSGMRDEEQEIQTAVNKQLKLINSDLMTYLPSSKFGVAQRCLFVAKLFGDEAELHFWTVALHYIRSEKISPMSKNVSRSISEGMIGDLFVPLGPNNKEVHDLVVFDNPKQNNNNILIQQFRDEPLEKCYDVLQDSATFQKYQLDRIALHDSKRATYENTKKCAENYMLLGQTDRAVQLLLETEADNDNYYVDSLRACLVASIRSSGASQSTIKLVATNLIANGKLSEGIQLLCLIDKGLDACRYLQTYGHWDEAVWLAKATLNYCEYSEVVKRWADHLSQQGQKSRAILAMLSLGQFLRVSEMLYGMRYFDRAARFIEACMEFGVIEKSEENAPLIEAIFLAFSRYLINIGMKQAALYYGQMAGEKGEQLLKEVNILFS</sequence>
<feature type="domain" description="WDR11 second beta-propeller" evidence="3">
    <location>
        <begin position="530"/>
        <end position="826"/>
    </location>
</feature>
<dbReference type="InterPro" id="IPR039694">
    <property type="entry name" value="WDR11"/>
</dbReference>
<feature type="domain" description="WDR11 first beta-propeller" evidence="2">
    <location>
        <begin position="38"/>
        <end position="346"/>
    </location>
</feature>
<dbReference type="InterPro" id="IPR011047">
    <property type="entry name" value="Quinoprotein_ADH-like_sf"/>
</dbReference>
<dbReference type="PANTHER" id="PTHR14593">
    <property type="entry name" value="WD REPEAT-CONTAINING PROTEIN 11"/>
    <property type="match status" value="1"/>
</dbReference>
<feature type="domain" description="WDR11 TPR" evidence="4">
    <location>
        <begin position="965"/>
        <end position="1263"/>
    </location>
</feature>